<dbReference type="Proteomes" id="UP001549366">
    <property type="component" value="Unassembled WGS sequence"/>
</dbReference>
<comment type="caution">
    <text evidence="7">The sequence shown here is derived from an EMBL/GenBank/DDBJ whole genome shotgun (WGS) entry which is preliminary data.</text>
</comment>
<dbReference type="PANTHER" id="PTHR43701:SF2">
    <property type="entry name" value="MEMBRANE TRANSPORTER PROTEIN YJNA-RELATED"/>
    <property type="match status" value="1"/>
</dbReference>
<feature type="transmembrane region" description="Helical" evidence="6">
    <location>
        <begin position="197"/>
        <end position="217"/>
    </location>
</feature>
<gene>
    <name evidence="7" type="ORF">V5J35_001618</name>
</gene>
<name>A0ABV2SF94_9GAMM</name>
<dbReference type="PANTHER" id="PTHR43701">
    <property type="entry name" value="MEMBRANE TRANSPORTER PROTEIN MJ0441-RELATED"/>
    <property type="match status" value="1"/>
</dbReference>
<comment type="subcellular location">
    <subcellularLocation>
        <location evidence="6">Cell membrane</location>
        <topology evidence="6">Multi-pass membrane protein</topology>
    </subcellularLocation>
    <subcellularLocation>
        <location evidence="1">Membrane</location>
        <topology evidence="1">Multi-pass membrane protein</topology>
    </subcellularLocation>
</comment>
<dbReference type="InterPro" id="IPR002781">
    <property type="entry name" value="TM_pro_TauE-like"/>
</dbReference>
<dbReference type="RefSeq" id="WP_354010768.1">
    <property type="nucleotide sequence ID" value="NZ_JBEWTA010000001.1"/>
</dbReference>
<accession>A0ABV2SF94</accession>
<dbReference type="EMBL" id="JBEWTB010000002">
    <property type="protein sequence ID" value="MET4756426.1"/>
    <property type="molecule type" value="Genomic_DNA"/>
</dbReference>
<keyword evidence="4 6" id="KW-1133">Transmembrane helix</keyword>
<feature type="transmembrane region" description="Helical" evidence="6">
    <location>
        <begin position="158"/>
        <end position="191"/>
    </location>
</feature>
<keyword evidence="3 6" id="KW-0812">Transmembrane</keyword>
<evidence type="ECO:0000256" key="4">
    <source>
        <dbReference type="ARBA" id="ARBA00022989"/>
    </source>
</evidence>
<feature type="transmembrane region" description="Helical" evidence="6">
    <location>
        <begin position="34"/>
        <end position="53"/>
    </location>
</feature>
<organism evidence="7 8">
    <name type="scientific">Endozoicomonas lisbonensis</name>
    <dbReference type="NCBI Taxonomy" id="3120522"/>
    <lineage>
        <taxon>Bacteria</taxon>
        <taxon>Pseudomonadati</taxon>
        <taxon>Pseudomonadota</taxon>
        <taxon>Gammaproteobacteria</taxon>
        <taxon>Oceanospirillales</taxon>
        <taxon>Endozoicomonadaceae</taxon>
        <taxon>Endozoicomonas</taxon>
    </lineage>
</organism>
<proteinExistence type="inferred from homology"/>
<dbReference type="InterPro" id="IPR051598">
    <property type="entry name" value="TSUP/Inactive_protease-like"/>
</dbReference>
<sequence>MTLLIGLFIGLVLGLTGAGGSVFAVPLLLLVHVPLHQAIGLSLGAVAISAAIGAINKLPSGQIQWLPAVIFLTLGMITAPLGNWLNHFIEEAYLLTGFCILVLIVASRLWHQAEKQSDHTYSVRATSDRTAKDISDSESCASSGLVNNTGNKISARCFIPLSLGAMVTGLLSGLFGIGGGFLIIPTLLYLTEISMKQAVATSLVIITAVSTSGFVSFTLSNPLPDLNMLMRLAIAGSIGMLAGSQIGQHITGPKLQKTFAVLMVIIASVTLVRHL</sequence>
<evidence type="ECO:0000313" key="7">
    <source>
        <dbReference type="EMBL" id="MET4756426.1"/>
    </source>
</evidence>
<reference evidence="7 8" key="1">
    <citation type="submission" date="2024-06" db="EMBL/GenBank/DDBJ databases">
        <title>Genomic Encyclopedia of Type Strains, Phase V (KMG-V): Genome sequencing to study the core and pangenomes of soil and plant-associated prokaryotes.</title>
        <authorList>
            <person name="Whitman W."/>
        </authorList>
    </citation>
    <scope>NUCLEOTIDE SEQUENCE [LARGE SCALE GENOMIC DNA]</scope>
    <source>
        <strain evidence="7 8">NE40</strain>
    </source>
</reference>
<feature type="transmembrane region" description="Helical" evidence="6">
    <location>
        <begin position="65"/>
        <end position="86"/>
    </location>
</feature>
<feature type="transmembrane region" description="Helical" evidence="6">
    <location>
        <begin position="92"/>
        <end position="110"/>
    </location>
</feature>
<evidence type="ECO:0000256" key="5">
    <source>
        <dbReference type="ARBA" id="ARBA00023136"/>
    </source>
</evidence>
<dbReference type="Pfam" id="PF01925">
    <property type="entry name" value="TauE"/>
    <property type="match status" value="1"/>
</dbReference>
<evidence type="ECO:0000256" key="3">
    <source>
        <dbReference type="ARBA" id="ARBA00022692"/>
    </source>
</evidence>
<comment type="similarity">
    <text evidence="2 6">Belongs to the 4-toluene sulfonate uptake permease (TSUP) (TC 2.A.102) family.</text>
</comment>
<keyword evidence="8" id="KW-1185">Reference proteome</keyword>
<evidence type="ECO:0000256" key="6">
    <source>
        <dbReference type="RuleBase" id="RU363041"/>
    </source>
</evidence>
<protein>
    <recommendedName>
        <fullName evidence="6">Probable membrane transporter protein</fullName>
    </recommendedName>
</protein>
<evidence type="ECO:0000313" key="8">
    <source>
        <dbReference type="Proteomes" id="UP001549366"/>
    </source>
</evidence>
<keyword evidence="6" id="KW-1003">Cell membrane</keyword>
<keyword evidence="5 6" id="KW-0472">Membrane</keyword>
<evidence type="ECO:0000256" key="2">
    <source>
        <dbReference type="ARBA" id="ARBA00009142"/>
    </source>
</evidence>
<evidence type="ECO:0000256" key="1">
    <source>
        <dbReference type="ARBA" id="ARBA00004141"/>
    </source>
</evidence>